<reference evidence="1 2" key="1">
    <citation type="submission" date="2020-06" db="EMBL/GenBank/DDBJ databases">
        <title>NJ-3-1, isolated from saline soil.</title>
        <authorList>
            <person name="Cui H.L."/>
            <person name="Shi X."/>
        </authorList>
    </citation>
    <scope>NUCLEOTIDE SEQUENCE [LARGE SCALE GENOMIC DNA]</scope>
    <source>
        <strain evidence="1 2">NJ-3-1</strain>
    </source>
</reference>
<dbReference type="RefSeq" id="WP_179269401.1">
    <property type="nucleotide sequence ID" value="NZ_CP058579.1"/>
</dbReference>
<evidence type="ECO:0000313" key="2">
    <source>
        <dbReference type="Proteomes" id="UP000509626"/>
    </source>
</evidence>
<dbReference type="OrthoDB" id="326654at2157"/>
<dbReference type="GeneID" id="56038634"/>
<organism evidence="1 2">
    <name type="scientific">Halorarum salinum</name>
    <dbReference type="NCBI Taxonomy" id="2743089"/>
    <lineage>
        <taxon>Archaea</taxon>
        <taxon>Methanobacteriati</taxon>
        <taxon>Methanobacteriota</taxon>
        <taxon>Stenosarchaea group</taxon>
        <taxon>Halobacteria</taxon>
        <taxon>Halobacteriales</taxon>
        <taxon>Haloferacaceae</taxon>
        <taxon>Halorarum</taxon>
    </lineage>
</organism>
<sequence>MTIPERVRFTFGDRDMVGRVVDAEPTGTLPGGPDWRLRVDVDGITYPTLASEAEAV</sequence>
<dbReference type="Proteomes" id="UP000509626">
    <property type="component" value="Chromosome"/>
</dbReference>
<proteinExistence type="predicted"/>
<dbReference type="AlphaFoldDB" id="A0A7D5QAS4"/>
<name>A0A7D5QAS4_9EURY</name>
<accession>A0A7D5QAS4</accession>
<protein>
    <submittedName>
        <fullName evidence="1">Uncharacterized protein</fullName>
    </submittedName>
</protein>
<dbReference type="KEGG" id="halu:HUG12_14205"/>
<keyword evidence="2" id="KW-1185">Reference proteome</keyword>
<dbReference type="EMBL" id="CP058579">
    <property type="protein sequence ID" value="QLG62816.1"/>
    <property type="molecule type" value="Genomic_DNA"/>
</dbReference>
<evidence type="ECO:0000313" key="1">
    <source>
        <dbReference type="EMBL" id="QLG62816.1"/>
    </source>
</evidence>
<gene>
    <name evidence="1" type="ORF">HUG12_14205</name>
</gene>